<evidence type="ECO:0000313" key="3">
    <source>
        <dbReference type="Proteomes" id="UP001499930"/>
    </source>
</evidence>
<keyword evidence="1" id="KW-0732">Signal</keyword>
<evidence type="ECO:0000313" key="2">
    <source>
        <dbReference type="EMBL" id="GAA3026445.1"/>
    </source>
</evidence>
<feature type="signal peptide" evidence="1">
    <location>
        <begin position="1"/>
        <end position="26"/>
    </location>
</feature>
<protein>
    <recommendedName>
        <fullName evidence="4">Secreted protein</fullName>
    </recommendedName>
</protein>
<evidence type="ECO:0000256" key="1">
    <source>
        <dbReference type="SAM" id="SignalP"/>
    </source>
</evidence>
<proteinExistence type="predicted"/>
<accession>A0ABN3YDU6</accession>
<comment type="caution">
    <text evidence="2">The sequence shown here is derived from an EMBL/GenBank/DDBJ whole genome shotgun (WGS) entry which is preliminary data.</text>
</comment>
<dbReference type="RefSeq" id="WP_344901529.1">
    <property type="nucleotide sequence ID" value="NZ_BAAAWD010000015.1"/>
</dbReference>
<sequence length="234" mass="24658">MRLRTVSAGLAVAAVAVMAAGGPVNAADGPSEDEVRTAVQRAVAGKATAADLEIIKNDPQLARTVPVSVKVGDPVVTRVDPPRRPAGRDSSASRAALLLYDQVCVNTDVPLTLTSWAGTTIYTWHHAFSYCTANRTPGRESSRVISVGLYNRGDYLTDKSSVVYPQGLATDVFNAPVNGVIGTNTTGVGSRFFSHMARSVNLCFAQFACYASNLPQSKLTIGRDGVAVEFASPL</sequence>
<reference evidence="3" key="1">
    <citation type="journal article" date="2019" name="Int. J. Syst. Evol. Microbiol.">
        <title>The Global Catalogue of Microorganisms (GCM) 10K type strain sequencing project: providing services to taxonomists for standard genome sequencing and annotation.</title>
        <authorList>
            <consortium name="The Broad Institute Genomics Platform"/>
            <consortium name="The Broad Institute Genome Sequencing Center for Infectious Disease"/>
            <person name="Wu L."/>
            <person name="Ma J."/>
        </authorList>
    </citation>
    <scope>NUCLEOTIDE SEQUENCE [LARGE SCALE GENOMIC DNA]</scope>
    <source>
        <strain evidence="3">JCM 3106</strain>
    </source>
</reference>
<dbReference type="EMBL" id="BAAAWD010000015">
    <property type="protein sequence ID" value="GAA3026445.1"/>
    <property type="molecule type" value="Genomic_DNA"/>
</dbReference>
<dbReference type="Proteomes" id="UP001499930">
    <property type="component" value="Unassembled WGS sequence"/>
</dbReference>
<feature type="chain" id="PRO_5045786441" description="Secreted protein" evidence="1">
    <location>
        <begin position="27"/>
        <end position="234"/>
    </location>
</feature>
<keyword evidence="3" id="KW-1185">Reference proteome</keyword>
<evidence type="ECO:0008006" key="4">
    <source>
        <dbReference type="Google" id="ProtNLM"/>
    </source>
</evidence>
<organism evidence="2 3">
    <name type="scientific">Streptosporangium longisporum</name>
    <dbReference type="NCBI Taxonomy" id="46187"/>
    <lineage>
        <taxon>Bacteria</taxon>
        <taxon>Bacillati</taxon>
        <taxon>Actinomycetota</taxon>
        <taxon>Actinomycetes</taxon>
        <taxon>Streptosporangiales</taxon>
        <taxon>Streptosporangiaceae</taxon>
        <taxon>Streptosporangium</taxon>
    </lineage>
</organism>
<name>A0ABN3YDU6_9ACTN</name>
<gene>
    <name evidence="2" type="ORF">GCM10017559_60440</name>
</gene>